<proteinExistence type="predicted"/>
<dbReference type="EMBL" id="QKZU01000018">
    <property type="protein sequence ID" value="PZX51552.1"/>
    <property type="molecule type" value="Genomic_DNA"/>
</dbReference>
<organism evidence="2 4">
    <name type="scientific">Algoriphagus ratkowskyi</name>
    <dbReference type="NCBI Taxonomy" id="57028"/>
    <lineage>
        <taxon>Bacteria</taxon>
        <taxon>Pseudomonadati</taxon>
        <taxon>Bacteroidota</taxon>
        <taxon>Cytophagia</taxon>
        <taxon>Cytophagales</taxon>
        <taxon>Cyclobacteriaceae</taxon>
        <taxon>Algoriphagus</taxon>
    </lineage>
</organism>
<dbReference type="Proteomes" id="UP000321927">
    <property type="component" value="Unassembled WGS sequence"/>
</dbReference>
<dbReference type="Proteomes" id="UP000249115">
    <property type="component" value="Unassembled WGS sequence"/>
</dbReference>
<name>A0A2W7SLI5_9BACT</name>
<evidence type="ECO:0000313" key="5">
    <source>
        <dbReference type="Proteomes" id="UP000321927"/>
    </source>
</evidence>
<evidence type="ECO:0000313" key="4">
    <source>
        <dbReference type="Proteomes" id="UP000249115"/>
    </source>
</evidence>
<dbReference type="EMBL" id="VORV01000003">
    <property type="protein sequence ID" value="TXD78830.1"/>
    <property type="molecule type" value="Genomic_DNA"/>
</dbReference>
<comment type="caution">
    <text evidence="2">The sequence shown here is derived from an EMBL/GenBank/DDBJ whole genome shotgun (WGS) entry which is preliminary data.</text>
</comment>
<dbReference type="PROSITE" id="PS51257">
    <property type="entry name" value="PROKAR_LIPOPROTEIN"/>
    <property type="match status" value="1"/>
</dbReference>
<evidence type="ECO:0000313" key="2">
    <source>
        <dbReference type="EMBL" id="PZX51552.1"/>
    </source>
</evidence>
<protein>
    <recommendedName>
        <fullName evidence="6">Membrane or secreted protein</fullName>
    </recommendedName>
</protein>
<reference evidence="3 5" key="2">
    <citation type="submission" date="2019-08" db="EMBL/GenBank/DDBJ databases">
        <title>Genome of Algoriphagus ratkowskyi IC026.</title>
        <authorList>
            <person name="Bowman J.P."/>
        </authorList>
    </citation>
    <scope>NUCLEOTIDE SEQUENCE [LARGE SCALE GENOMIC DNA]</scope>
    <source>
        <strain evidence="3 5">IC026</strain>
    </source>
</reference>
<evidence type="ECO:0008006" key="6">
    <source>
        <dbReference type="Google" id="ProtNLM"/>
    </source>
</evidence>
<dbReference type="OrthoDB" id="1444363at2"/>
<reference evidence="2 4" key="1">
    <citation type="submission" date="2018-06" db="EMBL/GenBank/DDBJ databases">
        <title>Genomic Encyclopedia of Archaeal and Bacterial Type Strains, Phase II (KMG-II): from individual species to whole genera.</title>
        <authorList>
            <person name="Goeker M."/>
        </authorList>
    </citation>
    <scope>NUCLEOTIDE SEQUENCE [LARGE SCALE GENOMIC DNA]</scope>
    <source>
        <strain evidence="2 4">DSM 22686</strain>
    </source>
</reference>
<dbReference type="AlphaFoldDB" id="A0A2W7SLI5"/>
<evidence type="ECO:0000313" key="3">
    <source>
        <dbReference type="EMBL" id="TXD78830.1"/>
    </source>
</evidence>
<feature type="chain" id="PRO_5015894577" description="Membrane or secreted protein" evidence="1">
    <location>
        <begin position="23"/>
        <end position="162"/>
    </location>
</feature>
<evidence type="ECO:0000256" key="1">
    <source>
        <dbReference type="SAM" id="SignalP"/>
    </source>
</evidence>
<keyword evidence="5" id="KW-1185">Reference proteome</keyword>
<keyword evidence="1" id="KW-0732">Signal</keyword>
<dbReference type="RefSeq" id="WP_086498829.1">
    <property type="nucleotide sequence ID" value="NZ_MSSV01000002.1"/>
</dbReference>
<sequence>MKKILKTAVVFPFLILAFSACQQQGDISKILENEESRNQLYETIISDNEHSKQLMQAMMEDDHTLMMMKDNGELMSMMMSNKENMMGMMNSNPEMSKGMMSSMMNMAESDTSVCTHMITLMKDKPNMMGQMMDMMHNEGMMDKETMMRNREKMGIENHGDHH</sequence>
<gene>
    <name evidence="3" type="ORF">ESW18_04730</name>
    <name evidence="2" type="ORF">LV84_03709</name>
</gene>
<accession>A0A2W7SLI5</accession>
<feature type="signal peptide" evidence="1">
    <location>
        <begin position="1"/>
        <end position="22"/>
    </location>
</feature>